<dbReference type="EMBL" id="JAAGNN010000006">
    <property type="protein sequence ID" value="KAF4088179.1"/>
    <property type="molecule type" value="Genomic_DNA"/>
</dbReference>
<protein>
    <submittedName>
        <fullName evidence="1">Uncharacterized protein</fullName>
    </submittedName>
</protein>
<accession>A0A7J6B1B9</accession>
<reference evidence="1 2" key="1">
    <citation type="submission" date="2020-02" db="EMBL/GenBank/DDBJ databases">
        <title>A chromosome-scale genome assembly of the black bullhead catfish (Ameiurus melas).</title>
        <authorList>
            <person name="Wen M."/>
            <person name="Zham M."/>
            <person name="Cabau C."/>
            <person name="Klopp C."/>
            <person name="Donnadieu C."/>
            <person name="Roques C."/>
            <person name="Bouchez O."/>
            <person name="Lampietro C."/>
            <person name="Jouanno E."/>
            <person name="Herpin A."/>
            <person name="Louis A."/>
            <person name="Berthelot C."/>
            <person name="Parey E."/>
            <person name="Roest-Crollius H."/>
            <person name="Braasch I."/>
            <person name="Postlethwait J."/>
            <person name="Robinson-Rechavi M."/>
            <person name="Echchiki A."/>
            <person name="Begum T."/>
            <person name="Montfort J."/>
            <person name="Schartl M."/>
            <person name="Bobe J."/>
            <person name="Guiguen Y."/>
        </authorList>
    </citation>
    <scope>NUCLEOTIDE SEQUENCE [LARGE SCALE GENOMIC DNA]</scope>
    <source>
        <strain evidence="1">M_S1</strain>
        <tissue evidence="1">Blood</tissue>
    </source>
</reference>
<evidence type="ECO:0000313" key="1">
    <source>
        <dbReference type="EMBL" id="KAF4088179.1"/>
    </source>
</evidence>
<evidence type="ECO:0000313" key="2">
    <source>
        <dbReference type="Proteomes" id="UP000593565"/>
    </source>
</evidence>
<proteinExistence type="predicted"/>
<dbReference type="Proteomes" id="UP000593565">
    <property type="component" value="Unassembled WGS sequence"/>
</dbReference>
<gene>
    <name evidence="1" type="ORF">AMELA_G00080090</name>
</gene>
<organism evidence="1 2">
    <name type="scientific">Ameiurus melas</name>
    <name type="common">Black bullhead</name>
    <name type="synonym">Silurus melas</name>
    <dbReference type="NCBI Taxonomy" id="219545"/>
    <lineage>
        <taxon>Eukaryota</taxon>
        <taxon>Metazoa</taxon>
        <taxon>Chordata</taxon>
        <taxon>Craniata</taxon>
        <taxon>Vertebrata</taxon>
        <taxon>Euteleostomi</taxon>
        <taxon>Actinopterygii</taxon>
        <taxon>Neopterygii</taxon>
        <taxon>Teleostei</taxon>
        <taxon>Ostariophysi</taxon>
        <taxon>Siluriformes</taxon>
        <taxon>Ictaluridae</taxon>
        <taxon>Ameiurus</taxon>
    </lineage>
</organism>
<dbReference type="AlphaFoldDB" id="A0A7J6B1B9"/>
<comment type="caution">
    <text evidence="1">The sequence shown here is derived from an EMBL/GenBank/DDBJ whole genome shotgun (WGS) entry which is preliminary data.</text>
</comment>
<name>A0A7J6B1B9_AMEME</name>
<sequence length="103" mass="11791">MQPTCPCRSNTEGGAECLAHTVRRTRRNAAFYTLPNFTTFRDDIPGRVERQRAKARDRVSKADRRFETPPLQREVAATASFHKLSYLHKSFSLQHFPLSASLL</sequence>
<keyword evidence="2" id="KW-1185">Reference proteome</keyword>